<name>A0ABV5YJ85_9ACTN</name>
<evidence type="ECO:0000313" key="1">
    <source>
        <dbReference type="EMBL" id="MFB9834616.1"/>
    </source>
</evidence>
<dbReference type="Proteomes" id="UP001589627">
    <property type="component" value="Unassembled WGS sequence"/>
</dbReference>
<proteinExistence type="predicted"/>
<protein>
    <recommendedName>
        <fullName evidence="3">WXG100 family type VII secretion target</fullName>
    </recommendedName>
</protein>
<accession>A0ABV5YJ85</accession>
<sequence length="272" mass="29370">MTNLASALYEYARQGTERLDTLTGYVNDLLEAGTWKGQPASGRTIAVFMASYGADAAIMAGMDKIVVAAGQVIDNLAAQLATLESKLERELETPLSKGWLVQEWAPDGGPYFTGNPKFVNSPDPKVHSAVMELWNKLGEDAARYQRQADIHRAKAAEIIMALAEKVQTGLDYYMDKTGPGHPQDAGGLFTEDQRKSDKLGIDRLKKQLAAEQGKVHFDRQKVAADMQQYGGELQTIGGLVMMIKPLAPYGATVETIGQIVGSIGVIAGTKTP</sequence>
<comment type="caution">
    <text evidence="1">The sequence shown here is derived from an EMBL/GenBank/DDBJ whole genome shotgun (WGS) entry which is preliminary data.</text>
</comment>
<evidence type="ECO:0000313" key="2">
    <source>
        <dbReference type="Proteomes" id="UP001589627"/>
    </source>
</evidence>
<keyword evidence="2" id="KW-1185">Reference proteome</keyword>
<reference evidence="1 2" key="1">
    <citation type="submission" date="2024-09" db="EMBL/GenBank/DDBJ databases">
        <authorList>
            <person name="Sun Q."/>
            <person name="Mori K."/>
        </authorList>
    </citation>
    <scope>NUCLEOTIDE SEQUENCE [LARGE SCALE GENOMIC DNA]</scope>
    <source>
        <strain evidence="1 2">TBRC 0563</strain>
    </source>
</reference>
<dbReference type="EMBL" id="JBHLZP010000149">
    <property type="protein sequence ID" value="MFB9834616.1"/>
    <property type="molecule type" value="Genomic_DNA"/>
</dbReference>
<organism evidence="1 2">
    <name type="scientific">Actinoallomurus acaciae</name>
    <dbReference type="NCBI Taxonomy" id="502577"/>
    <lineage>
        <taxon>Bacteria</taxon>
        <taxon>Bacillati</taxon>
        <taxon>Actinomycetota</taxon>
        <taxon>Actinomycetes</taxon>
        <taxon>Streptosporangiales</taxon>
        <taxon>Thermomonosporaceae</taxon>
        <taxon>Actinoallomurus</taxon>
    </lineage>
</organism>
<gene>
    <name evidence="1" type="ORF">ACFFNX_20740</name>
</gene>
<evidence type="ECO:0008006" key="3">
    <source>
        <dbReference type="Google" id="ProtNLM"/>
    </source>
</evidence>